<evidence type="ECO:0000313" key="2">
    <source>
        <dbReference type="Proteomes" id="UP001060085"/>
    </source>
</evidence>
<dbReference type="Proteomes" id="UP001060085">
    <property type="component" value="Linkage Group LG02"/>
</dbReference>
<protein>
    <submittedName>
        <fullName evidence="1">Uncharacterized protein</fullName>
    </submittedName>
</protein>
<name>A0ACC0BS64_CATRO</name>
<comment type="caution">
    <text evidence="1">The sequence shown here is derived from an EMBL/GenBank/DDBJ whole genome shotgun (WGS) entry which is preliminary data.</text>
</comment>
<dbReference type="EMBL" id="CM044702">
    <property type="protein sequence ID" value="KAI5675517.1"/>
    <property type="molecule type" value="Genomic_DNA"/>
</dbReference>
<keyword evidence="2" id="KW-1185">Reference proteome</keyword>
<sequence length="233" mass="25529">MLCDKGEVLLSAGALGSPQLLLLSGIRPSAYLCSWGIPVAHHHPYVGITNSRAYLEAASNVIPFSAPSHGAFVRSSPSLVYFIVATLMEKIVGPLSAGYLRIASTHVKVNPIVKFNYFRNPGDVERNFRVFGVDALKVVDDSTFTVTGHQSAGYSVDAWSKPVSLVQKVSLELCLTLENQLLLEMKTTCKYIEEYGNSSWCLKPCVSLEAKNRRGFLDIKVSRPTTGFWAGTR</sequence>
<accession>A0ACC0BS64</accession>
<proteinExistence type="predicted"/>
<reference evidence="2" key="1">
    <citation type="journal article" date="2023" name="Nat. Plants">
        <title>Single-cell RNA sequencing provides a high-resolution roadmap for understanding the multicellular compartmentation of specialized metabolism.</title>
        <authorList>
            <person name="Sun S."/>
            <person name="Shen X."/>
            <person name="Li Y."/>
            <person name="Li Y."/>
            <person name="Wang S."/>
            <person name="Li R."/>
            <person name="Zhang H."/>
            <person name="Shen G."/>
            <person name="Guo B."/>
            <person name="Wei J."/>
            <person name="Xu J."/>
            <person name="St-Pierre B."/>
            <person name="Chen S."/>
            <person name="Sun C."/>
        </authorList>
    </citation>
    <scope>NUCLEOTIDE SEQUENCE [LARGE SCALE GENOMIC DNA]</scope>
</reference>
<evidence type="ECO:0000313" key="1">
    <source>
        <dbReference type="EMBL" id="KAI5675517.1"/>
    </source>
</evidence>
<gene>
    <name evidence="1" type="ORF">M9H77_06467</name>
</gene>
<organism evidence="1 2">
    <name type="scientific">Catharanthus roseus</name>
    <name type="common">Madagascar periwinkle</name>
    <name type="synonym">Vinca rosea</name>
    <dbReference type="NCBI Taxonomy" id="4058"/>
    <lineage>
        <taxon>Eukaryota</taxon>
        <taxon>Viridiplantae</taxon>
        <taxon>Streptophyta</taxon>
        <taxon>Embryophyta</taxon>
        <taxon>Tracheophyta</taxon>
        <taxon>Spermatophyta</taxon>
        <taxon>Magnoliopsida</taxon>
        <taxon>eudicotyledons</taxon>
        <taxon>Gunneridae</taxon>
        <taxon>Pentapetalae</taxon>
        <taxon>asterids</taxon>
        <taxon>lamiids</taxon>
        <taxon>Gentianales</taxon>
        <taxon>Apocynaceae</taxon>
        <taxon>Rauvolfioideae</taxon>
        <taxon>Vinceae</taxon>
        <taxon>Catharanthinae</taxon>
        <taxon>Catharanthus</taxon>
    </lineage>
</organism>